<evidence type="ECO:0000313" key="2">
    <source>
        <dbReference type="EMBL" id="GAA1519682.1"/>
    </source>
</evidence>
<protein>
    <recommendedName>
        <fullName evidence="4">RDD family protein</fullName>
    </recommendedName>
</protein>
<accession>A0ABP4LD12</accession>
<evidence type="ECO:0000313" key="3">
    <source>
        <dbReference type="Proteomes" id="UP001500363"/>
    </source>
</evidence>
<evidence type="ECO:0000256" key="1">
    <source>
        <dbReference type="SAM" id="Phobius"/>
    </source>
</evidence>
<feature type="transmembrane region" description="Helical" evidence="1">
    <location>
        <begin position="69"/>
        <end position="87"/>
    </location>
</feature>
<keyword evidence="1" id="KW-0812">Transmembrane</keyword>
<evidence type="ECO:0008006" key="4">
    <source>
        <dbReference type="Google" id="ProtNLM"/>
    </source>
</evidence>
<sequence length="173" mass="18103">MNRYVDPVDVLGPDVAKRIEPLGNGRRYVRAGSWPLFFSWLVDWLVVVVGVLAGSVALTTVPTLDDGQVGLGAIILLFAVPLLYGVFSGSGRALGGLLTGTRLVQLKDGSRPGLRAPWAMLVRVGLLPFLIVMTLAAALSGGGSGSPPGSFRRASLDIAATNHLWAAEAAADR</sequence>
<dbReference type="EMBL" id="BAAANC010000001">
    <property type="protein sequence ID" value="GAA1519682.1"/>
    <property type="molecule type" value="Genomic_DNA"/>
</dbReference>
<dbReference type="Proteomes" id="UP001500363">
    <property type="component" value="Unassembled WGS sequence"/>
</dbReference>
<feature type="transmembrane region" description="Helical" evidence="1">
    <location>
        <begin position="36"/>
        <end position="57"/>
    </location>
</feature>
<keyword evidence="3" id="KW-1185">Reference proteome</keyword>
<reference evidence="3" key="1">
    <citation type="journal article" date="2019" name="Int. J. Syst. Evol. Microbiol.">
        <title>The Global Catalogue of Microorganisms (GCM) 10K type strain sequencing project: providing services to taxonomists for standard genome sequencing and annotation.</title>
        <authorList>
            <consortium name="The Broad Institute Genomics Platform"/>
            <consortium name="The Broad Institute Genome Sequencing Center for Infectious Disease"/>
            <person name="Wu L."/>
            <person name="Ma J."/>
        </authorList>
    </citation>
    <scope>NUCLEOTIDE SEQUENCE [LARGE SCALE GENOMIC DNA]</scope>
    <source>
        <strain evidence="3">JCM 14303</strain>
    </source>
</reference>
<proteinExistence type="predicted"/>
<gene>
    <name evidence="2" type="ORF">GCM10009741_20040</name>
</gene>
<organism evidence="2 3">
    <name type="scientific">Kribbella lupini</name>
    <dbReference type="NCBI Taxonomy" id="291602"/>
    <lineage>
        <taxon>Bacteria</taxon>
        <taxon>Bacillati</taxon>
        <taxon>Actinomycetota</taxon>
        <taxon>Actinomycetes</taxon>
        <taxon>Propionibacteriales</taxon>
        <taxon>Kribbellaceae</taxon>
        <taxon>Kribbella</taxon>
    </lineage>
</organism>
<dbReference type="RefSeq" id="WP_344172295.1">
    <property type="nucleotide sequence ID" value="NZ_BAAANC010000001.1"/>
</dbReference>
<name>A0ABP4LD12_9ACTN</name>
<comment type="caution">
    <text evidence="2">The sequence shown here is derived from an EMBL/GenBank/DDBJ whole genome shotgun (WGS) entry which is preliminary data.</text>
</comment>
<keyword evidence="1" id="KW-1133">Transmembrane helix</keyword>
<keyword evidence="1" id="KW-0472">Membrane</keyword>
<feature type="transmembrane region" description="Helical" evidence="1">
    <location>
        <begin position="120"/>
        <end position="139"/>
    </location>
</feature>